<dbReference type="SUPFAM" id="SSF53706">
    <property type="entry name" value="Formate dehydrogenase/DMSO reductase, domains 1-3"/>
    <property type="match status" value="1"/>
</dbReference>
<accession>A0ABM7WIM4</accession>
<dbReference type="Pfam" id="PF04879">
    <property type="entry name" value="Molybdop_Fe4S4"/>
    <property type="match status" value="1"/>
</dbReference>
<evidence type="ECO:0000256" key="2">
    <source>
        <dbReference type="ARBA" id="ARBA00022723"/>
    </source>
</evidence>
<dbReference type="PROSITE" id="PS51669">
    <property type="entry name" value="4FE4S_MOW_BIS_MGD"/>
    <property type="match status" value="1"/>
</dbReference>
<dbReference type="Pfam" id="PF01568">
    <property type="entry name" value="Molydop_binding"/>
    <property type="match status" value="1"/>
</dbReference>
<keyword evidence="4" id="KW-0560">Oxidoreductase</keyword>
<keyword evidence="3" id="KW-0732">Signal</keyword>
<keyword evidence="9" id="KW-1185">Reference proteome</keyword>
<dbReference type="PANTHER" id="PTHR43742">
    <property type="entry name" value="TRIMETHYLAMINE-N-OXIDE REDUCTASE"/>
    <property type="match status" value="1"/>
</dbReference>
<organism evidence="8 9">
    <name type="scientific">Raoultibacter timonensis</name>
    <dbReference type="NCBI Taxonomy" id="1907662"/>
    <lineage>
        <taxon>Bacteria</taxon>
        <taxon>Bacillati</taxon>
        <taxon>Actinomycetota</taxon>
        <taxon>Coriobacteriia</taxon>
        <taxon>Eggerthellales</taxon>
        <taxon>Eggerthellaceae</taxon>
        <taxon>Raoultibacter</taxon>
    </lineage>
</organism>
<feature type="domain" description="4Fe-4S Mo/W bis-MGD-type" evidence="7">
    <location>
        <begin position="50"/>
        <end position="106"/>
    </location>
</feature>
<dbReference type="InterPro" id="IPR006311">
    <property type="entry name" value="TAT_signal"/>
</dbReference>
<comment type="similarity">
    <text evidence="1">Belongs to the prokaryotic molybdopterin-containing oxidoreductase family.</text>
</comment>
<evidence type="ECO:0000313" key="8">
    <source>
        <dbReference type="EMBL" id="BDE96089.1"/>
    </source>
</evidence>
<dbReference type="Gene3D" id="3.40.228.10">
    <property type="entry name" value="Dimethylsulfoxide Reductase, domain 2"/>
    <property type="match status" value="1"/>
</dbReference>
<dbReference type="InterPro" id="IPR009010">
    <property type="entry name" value="Asp_de-COase-like_dom_sf"/>
</dbReference>
<evidence type="ECO:0000256" key="1">
    <source>
        <dbReference type="ARBA" id="ARBA00010312"/>
    </source>
</evidence>
<dbReference type="PROSITE" id="PS51318">
    <property type="entry name" value="TAT"/>
    <property type="match status" value="1"/>
</dbReference>
<keyword evidence="2" id="KW-0479">Metal-binding</keyword>
<dbReference type="Gene3D" id="2.40.40.20">
    <property type="match status" value="1"/>
</dbReference>
<dbReference type="SMART" id="SM00926">
    <property type="entry name" value="Molybdop_Fe4S4"/>
    <property type="match status" value="1"/>
</dbReference>
<dbReference type="EMBL" id="AP025564">
    <property type="protein sequence ID" value="BDE96089.1"/>
    <property type="molecule type" value="Genomic_DNA"/>
</dbReference>
<evidence type="ECO:0000256" key="4">
    <source>
        <dbReference type="ARBA" id="ARBA00023002"/>
    </source>
</evidence>
<dbReference type="InterPro" id="IPR006657">
    <property type="entry name" value="MoPterin_dinucl-bd_dom"/>
</dbReference>
<dbReference type="Gene3D" id="2.20.25.90">
    <property type="entry name" value="ADC-like domains"/>
    <property type="match status" value="1"/>
</dbReference>
<dbReference type="InterPro" id="IPR050612">
    <property type="entry name" value="Prok_Mopterin_Oxidored"/>
</dbReference>
<evidence type="ECO:0000256" key="5">
    <source>
        <dbReference type="ARBA" id="ARBA00023004"/>
    </source>
</evidence>
<sequence>MATKVNSTLGTLSRRSFIGATALGAAAVMAGGLEAVSPEKALASEGDGDETYVYTSCPMCNQSVFCGLKGTVQDGKLVRVEGNEQHSKPKPCLKGLTSLQYLYDPNRLLYPLKRTNPAKGIGEDPQWERIGWDEALETIAAEFNKAKETYGAPSVTFHSGDPKEHLPLFQRVAALFGTPNVSWGGAQCAFALAMSGILCYGATVTTMPSPETKVHLQWGSNIAWSLYPQPTAYKGMLDAKKAGCKYIVIDTRMTPTAVQLADLYLQPRPGSDGALALAMANVIIEEDLYDHEFVENWTEGFDEYKEYVAEFTPEKAEEITWVPADQIREAARMWAEAGQGTMWVSPHSTTHHSNGVQSTRAITLLLALMGYWDREGCRKLTPGVTGTADAEFRLTDLSGPLLDQRAGVDRWPVWSAMSTYYQNNGLLEYINDGIIHAGVFLGTNLMNFPQTQLVQEAVSTLDFAVAVDMHLNPWTHDYMDMVLPAAVCWERVAPFQSQPNGIIGSQAAMQPAGEAREDWQFLLDLGCALGFEEECFHGDLKAAMQAYLDAGGSGATVDDIQNALPGVYELPMAGEWSPKQYEKNGFSTPSGKAEFKSGLLEQLGFEGLPVYEEPHISPVSTPELLEQYPLILTTGNRVPWYVHSKYRHTPWLNQFMPEPIVNMSHEDAEARGLEEGDTVRIYNQFGEVRFKVAITNMMHPGNVEILHGWEQANSCLLIDRVFDPISGFPTFKDALCEIEKA</sequence>
<dbReference type="NCBIfam" id="TIGR01409">
    <property type="entry name" value="TAT_signal_seq"/>
    <property type="match status" value="1"/>
</dbReference>
<dbReference type="InterPro" id="IPR037949">
    <property type="entry name" value="MopB_CT_Acetylene-hydratase"/>
</dbReference>
<dbReference type="PANTHER" id="PTHR43742:SF6">
    <property type="entry name" value="OXIDOREDUCTASE YYAE-RELATED"/>
    <property type="match status" value="1"/>
</dbReference>
<dbReference type="RefSeq" id="WP_244412359.1">
    <property type="nucleotide sequence ID" value="NZ_AP025564.1"/>
</dbReference>
<evidence type="ECO:0000313" key="9">
    <source>
        <dbReference type="Proteomes" id="UP001320544"/>
    </source>
</evidence>
<name>A0ABM7WIM4_9ACTN</name>
<keyword evidence="5" id="KW-0408">Iron</keyword>
<evidence type="ECO:0000256" key="6">
    <source>
        <dbReference type="ARBA" id="ARBA00023014"/>
    </source>
</evidence>
<dbReference type="InterPro" id="IPR019546">
    <property type="entry name" value="TAT_signal_bac_arc"/>
</dbReference>
<dbReference type="InterPro" id="IPR006656">
    <property type="entry name" value="Mopterin_OxRdtase"/>
</dbReference>
<gene>
    <name evidence="8" type="ORF">CE91St30_14220</name>
</gene>
<protein>
    <submittedName>
        <fullName evidence="8">Formate dehydrogenase</fullName>
    </submittedName>
</protein>
<proteinExistence type="inferred from homology"/>
<dbReference type="Proteomes" id="UP001320544">
    <property type="component" value="Chromosome"/>
</dbReference>
<dbReference type="Pfam" id="PF00384">
    <property type="entry name" value="Molybdopterin"/>
    <property type="match status" value="1"/>
</dbReference>
<dbReference type="Gene3D" id="3.40.50.740">
    <property type="match status" value="1"/>
</dbReference>
<evidence type="ECO:0000256" key="3">
    <source>
        <dbReference type="ARBA" id="ARBA00022729"/>
    </source>
</evidence>
<dbReference type="InterPro" id="IPR006963">
    <property type="entry name" value="Mopterin_OxRdtase_4Fe-4S_dom"/>
</dbReference>
<reference evidence="8 9" key="1">
    <citation type="submission" date="2022-01" db="EMBL/GenBank/DDBJ databases">
        <title>Novel bile acid biosynthetic pathways are enriched in the microbiome of centenarians.</title>
        <authorList>
            <person name="Sato Y."/>
            <person name="Atarashi K."/>
            <person name="Plichta R.D."/>
            <person name="Arai Y."/>
            <person name="Sasajima S."/>
            <person name="Kearney M.S."/>
            <person name="Suda W."/>
            <person name="Takeshita K."/>
            <person name="Sasaki T."/>
            <person name="Okamoto S."/>
            <person name="Skelly N.A."/>
            <person name="Okamura Y."/>
            <person name="Vlamakis H."/>
            <person name="Li Y."/>
            <person name="Tanoue T."/>
            <person name="Takei H."/>
            <person name="Nittono H."/>
            <person name="Narushima S."/>
            <person name="Irie J."/>
            <person name="Itoh H."/>
            <person name="Moriya K."/>
            <person name="Sugiura Y."/>
            <person name="Suematsu M."/>
            <person name="Moritoki N."/>
            <person name="Shibata S."/>
            <person name="Littman R.D."/>
            <person name="Fischbach A.M."/>
            <person name="Uwamino Y."/>
            <person name="Inoue T."/>
            <person name="Honda A."/>
            <person name="Hattori M."/>
            <person name="Murai T."/>
            <person name="Xavier J.R."/>
            <person name="Hirose N."/>
            <person name="Honda K."/>
        </authorList>
    </citation>
    <scope>NUCLEOTIDE SEQUENCE [LARGE SCALE GENOMIC DNA]</scope>
    <source>
        <strain evidence="8 9">CE91-St30</strain>
    </source>
</reference>
<evidence type="ECO:0000259" key="7">
    <source>
        <dbReference type="PROSITE" id="PS51669"/>
    </source>
</evidence>
<dbReference type="SUPFAM" id="SSF50692">
    <property type="entry name" value="ADC-like"/>
    <property type="match status" value="1"/>
</dbReference>
<keyword evidence="6" id="KW-0411">Iron-sulfur</keyword>
<dbReference type="CDD" id="cd02781">
    <property type="entry name" value="MopB_CT_Acetylene-hydratase"/>
    <property type="match status" value="1"/>
</dbReference>